<keyword evidence="4" id="KW-1003">Cell membrane</keyword>
<dbReference type="OrthoDB" id="187568at2759"/>
<evidence type="ECO:0000313" key="16">
    <source>
        <dbReference type="Proteomes" id="UP001165065"/>
    </source>
</evidence>
<comment type="subcellular location">
    <subcellularLocation>
        <location evidence="1">Cell membrane</location>
        <topology evidence="1">Multi-pass membrane protein</topology>
    </subcellularLocation>
</comment>
<sequence length="466" mass="50909">MGEDEYHPEVYVPCSETGIESTYCPIIELHSLPRFSWLTFSSVPSSFPKEFHPIPKSYMAGVGFYPSIVLAVAVVFAAVSFFYGVCCCCKCNGRGKEEKADKVTKRTPLIILLVLLFIFAASSGVGGYSVFNGLHLAQGFFDSLVGSLDDLADDGAELGDQTDLLKASFADYVTVCPIAETMEEDIEVYSEAVTAFTDEARALPPFLDGINELFQEYGLYGAPALAVPLIFVFNNMFLTTLGCSTSFRKNACSCRHLIYISNVSGFVTVVLLGFFAAAELGFGIFFSDFCISPNKNMVSLASAYGTETQVEITKYYTLCEGVNPMEEKLAEADAALVTFKEQLHHTQVSICPQAGNDYYDALVAAIDESRAIIPGVVSDASCEMLNPHIQDLVYSSYCERFVPGVAAMSFSMLFTMAFMLSVIITGRQFAERIAEVDESDKMELVGVGSEHGGEDEERQNFAVTPY</sequence>
<dbReference type="Proteomes" id="UP001165065">
    <property type="component" value="Unassembled WGS sequence"/>
</dbReference>
<evidence type="ECO:0000256" key="10">
    <source>
        <dbReference type="ARBA" id="ARBA00023180"/>
    </source>
</evidence>
<keyword evidence="6 14" id="KW-1133">Transmembrane helix</keyword>
<dbReference type="PANTHER" id="PTHR12424:SF8">
    <property type="entry name" value="PROTEIN TWEETY"/>
    <property type="match status" value="1"/>
</dbReference>
<dbReference type="GO" id="GO:0005886">
    <property type="term" value="C:plasma membrane"/>
    <property type="evidence" value="ECO:0007669"/>
    <property type="project" value="UniProtKB-SubCell"/>
</dbReference>
<evidence type="ECO:0000256" key="2">
    <source>
        <dbReference type="ARBA" id="ARBA00009849"/>
    </source>
</evidence>
<keyword evidence="12" id="KW-0407">Ion channel</keyword>
<feature type="transmembrane region" description="Helical" evidence="14">
    <location>
        <begin position="64"/>
        <end position="88"/>
    </location>
</feature>
<keyword evidence="11" id="KW-0868">Chloride</keyword>
<keyword evidence="3" id="KW-0813">Transport</keyword>
<keyword evidence="8 14" id="KW-0472">Membrane</keyword>
<keyword evidence="9" id="KW-0869">Chloride channel</keyword>
<evidence type="ECO:0000256" key="13">
    <source>
        <dbReference type="SAM" id="MobiDB-lite"/>
    </source>
</evidence>
<dbReference type="Pfam" id="PF04906">
    <property type="entry name" value="Tweety"/>
    <property type="match status" value="1"/>
</dbReference>
<dbReference type="GO" id="GO:0005229">
    <property type="term" value="F:intracellularly calcium-gated chloride channel activity"/>
    <property type="evidence" value="ECO:0007669"/>
    <property type="project" value="TreeGrafter"/>
</dbReference>
<dbReference type="EMBL" id="BRYA01000487">
    <property type="protein sequence ID" value="GMI49284.1"/>
    <property type="molecule type" value="Genomic_DNA"/>
</dbReference>
<name>A0A9W7LG76_9STRA</name>
<evidence type="ECO:0000256" key="5">
    <source>
        <dbReference type="ARBA" id="ARBA00022692"/>
    </source>
</evidence>
<organism evidence="15 16">
    <name type="scientific">Triparma columacea</name>
    <dbReference type="NCBI Taxonomy" id="722753"/>
    <lineage>
        <taxon>Eukaryota</taxon>
        <taxon>Sar</taxon>
        <taxon>Stramenopiles</taxon>
        <taxon>Ochrophyta</taxon>
        <taxon>Bolidophyceae</taxon>
        <taxon>Parmales</taxon>
        <taxon>Triparmaceae</taxon>
        <taxon>Triparma</taxon>
    </lineage>
</organism>
<evidence type="ECO:0000256" key="6">
    <source>
        <dbReference type="ARBA" id="ARBA00022989"/>
    </source>
</evidence>
<evidence type="ECO:0000256" key="11">
    <source>
        <dbReference type="ARBA" id="ARBA00023214"/>
    </source>
</evidence>
<evidence type="ECO:0000256" key="14">
    <source>
        <dbReference type="SAM" id="Phobius"/>
    </source>
</evidence>
<dbReference type="InterPro" id="IPR006990">
    <property type="entry name" value="Tweety"/>
</dbReference>
<reference evidence="16" key="1">
    <citation type="journal article" date="2023" name="Commun. Biol.">
        <title>Genome analysis of Parmales, the sister group of diatoms, reveals the evolutionary specialization of diatoms from phago-mixotrophs to photoautotrophs.</title>
        <authorList>
            <person name="Ban H."/>
            <person name="Sato S."/>
            <person name="Yoshikawa S."/>
            <person name="Yamada K."/>
            <person name="Nakamura Y."/>
            <person name="Ichinomiya M."/>
            <person name="Sato N."/>
            <person name="Blanc-Mathieu R."/>
            <person name="Endo H."/>
            <person name="Kuwata A."/>
            <person name="Ogata H."/>
        </authorList>
    </citation>
    <scope>NUCLEOTIDE SEQUENCE [LARGE SCALE GENOMIC DNA]</scope>
</reference>
<feature type="transmembrane region" description="Helical" evidence="14">
    <location>
        <begin position="109"/>
        <end position="131"/>
    </location>
</feature>
<feature type="transmembrane region" description="Helical" evidence="14">
    <location>
        <begin position="257"/>
        <end position="278"/>
    </location>
</feature>
<accession>A0A9W7LG76</accession>
<dbReference type="GO" id="GO:0034707">
    <property type="term" value="C:chloride channel complex"/>
    <property type="evidence" value="ECO:0007669"/>
    <property type="project" value="UniProtKB-KW"/>
</dbReference>
<gene>
    <name evidence="15" type="ORF">TrCOL_g6895</name>
</gene>
<comment type="caution">
    <text evidence="15">The sequence shown here is derived from an EMBL/GenBank/DDBJ whole genome shotgun (WGS) entry which is preliminary data.</text>
</comment>
<evidence type="ECO:0000256" key="12">
    <source>
        <dbReference type="ARBA" id="ARBA00023303"/>
    </source>
</evidence>
<keyword evidence="10" id="KW-0325">Glycoprotein</keyword>
<evidence type="ECO:0000313" key="15">
    <source>
        <dbReference type="EMBL" id="GMI49284.1"/>
    </source>
</evidence>
<dbReference type="PANTHER" id="PTHR12424">
    <property type="entry name" value="TWEETY-RELATED"/>
    <property type="match status" value="1"/>
</dbReference>
<evidence type="ECO:0000256" key="7">
    <source>
        <dbReference type="ARBA" id="ARBA00023065"/>
    </source>
</evidence>
<evidence type="ECO:0000256" key="4">
    <source>
        <dbReference type="ARBA" id="ARBA00022475"/>
    </source>
</evidence>
<dbReference type="AlphaFoldDB" id="A0A9W7LG76"/>
<keyword evidence="7" id="KW-0406">Ion transport</keyword>
<comment type="similarity">
    <text evidence="2">Belongs to the tweety family.</text>
</comment>
<evidence type="ECO:0000256" key="1">
    <source>
        <dbReference type="ARBA" id="ARBA00004651"/>
    </source>
</evidence>
<dbReference type="GO" id="GO:0072320">
    <property type="term" value="F:volume-sensitive chloride channel activity"/>
    <property type="evidence" value="ECO:0007669"/>
    <property type="project" value="TreeGrafter"/>
</dbReference>
<protein>
    <submittedName>
        <fullName evidence="15">Uncharacterized protein</fullName>
    </submittedName>
</protein>
<proteinExistence type="inferred from homology"/>
<evidence type="ECO:0000256" key="3">
    <source>
        <dbReference type="ARBA" id="ARBA00022448"/>
    </source>
</evidence>
<evidence type="ECO:0000256" key="9">
    <source>
        <dbReference type="ARBA" id="ARBA00023173"/>
    </source>
</evidence>
<keyword evidence="16" id="KW-1185">Reference proteome</keyword>
<feature type="region of interest" description="Disordered" evidence="13">
    <location>
        <begin position="447"/>
        <end position="466"/>
    </location>
</feature>
<evidence type="ECO:0000256" key="8">
    <source>
        <dbReference type="ARBA" id="ARBA00023136"/>
    </source>
</evidence>
<feature type="transmembrane region" description="Helical" evidence="14">
    <location>
        <begin position="401"/>
        <end position="424"/>
    </location>
</feature>
<keyword evidence="5 14" id="KW-0812">Transmembrane</keyword>
<feature type="transmembrane region" description="Helical" evidence="14">
    <location>
        <begin position="217"/>
        <end position="237"/>
    </location>
</feature>